<evidence type="ECO:0000313" key="2">
    <source>
        <dbReference type="EMBL" id="WPB86236.1"/>
    </source>
</evidence>
<evidence type="ECO:0000259" key="1">
    <source>
        <dbReference type="Pfam" id="PF13946"/>
    </source>
</evidence>
<dbReference type="Pfam" id="PF13946">
    <property type="entry name" value="DUF4214"/>
    <property type="match status" value="1"/>
</dbReference>
<sequence length="187" mass="19639">MITLGELLHGTDEDFVVNLYLAALGRWPDEPGYVHHLDLIAGKPEGRAGLVQGFLASEEARQRPPGIRLDAAGPVPPEQALAAQLRLRTEVLRAAIAAPREAAGTGQPSALAGEIMALGAALEGLRTELTERIAALEARLAGTVPPAPTLSAAISLDHVEALVEGAQAPLRQRLRVLEARLLEKGPG</sequence>
<dbReference type="EMBL" id="CP137852">
    <property type="protein sequence ID" value="WPB86236.1"/>
    <property type="molecule type" value="Genomic_DNA"/>
</dbReference>
<dbReference type="InterPro" id="IPR025282">
    <property type="entry name" value="DUF4214"/>
</dbReference>
<dbReference type="RefSeq" id="WP_318650209.1">
    <property type="nucleotide sequence ID" value="NZ_CP137852.1"/>
</dbReference>
<reference evidence="2 3" key="1">
    <citation type="submission" date="2023-11" db="EMBL/GenBank/DDBJ databases">
        <title>Arctic aerobic anoxygenic photoheterotroph Sediminicoccus rosea KRV36 adapts its photosynthesis to long days of polar summer.</title>
        <authorList>
            <person name="Tomasch J."/>
            <person name="Kopejtka K."/>
            <person name="Bily T."/>
            <person name="Gardiner A.T."/>
            <person name="Gardian Z."/>
            <person name="Shivaramu S."/>
            <person name="Koblizek M."/>
            <person name="Engelhardt F."/>
            <person name="Kaftan D."/>
        </authorList>
    </citation>
    <scope>NUCLEOTIDE SEQUENCE [LARGE SCALE GENOMIC DNA]</scope>
    <source>
        <strain evidence="2 3">R-30</strain>
    </source>
</reference>
<name>A0ABZ0PKI2_9PROT</name>
<accession>A0ABZ0PKI2</accession>
<gene>
    <name evidence="2" type="ORF">R9Z33_05040</name>
</gene>
<protein>
    <submittedName>
        <fullName evidence="2">DUF4214 domain-containing protein</fullName>
    </submittedName>
</protein>
<organism evidence="2 3">
    <name type="scientific">Sediminicoccus rosea</name>
    <dbReference type="NCBI Taxonomy" id="1225128"/>
    <lineage>
        <taxon>Bacteria</taxon>
        <taxon>Pseudomonadati</taxon>
        <taxon>Pseudomonadota</taxon>
        <taxon>Alphaproteobacteria</taxon>
        <taxon>Acetobacterales</taxon>
        <taxon>Roseomonadaceae</taxon>
        <taxon>Sediminicoccus</taxon>
    </lineage>
</organism>
<keyword evidence="3" id="KW-1185">Reference proteome</keyword>
<dbReference type="Proteomes" id="UP001305521">
    <property type="component" value="Chromosome"/>
</dbReference>
<feature type="domain" description="DUF4214" evidence="1">
    <location>
        <begin position="11"/>
        <end position="61"/>
    </location>
</feature>
<evidence type="ECO:0000313" key="3">
    <source>
        <dbReference type="Proteomes" id="UP001305521"/>
    </source>
</evidence>
<proteinExistence type="predicted"/>